<dbReference type="PANTHER" id="PTHR10098">
    <property type="entry name" value="RAPSYN-RELATED"/>
    <property type="match status" value="1"/>
</dbReference>
<evidence type="ECO:0000256" key="3">
    <source>
        <dbReference type="SAM" id="MobiDB-lite"/>
    </source>
</evidence>
<dbReference type="Pfam" id="PF12770">
    <property type="entry name" value="CHAT"/>
    <property type="match status" value="1"/>
</dbReference>
<dbReference type="GO" id="GO:0006508">
    <property type="term" value="P:proteolysis"/>
    <property type="evidence" value="ECO:0007669"/>
    <property type="project" value="UniProtKB-KW"/>
</dbReference>
<protein>
    <submittedName>
        <fullName evidence="5">Filamentous hemagglutinin family N-terminal domain-containing protein</fullName>
    </submittedName>
</protein>
<proteinExistence type="predicted"/>
<feature type="domain" description="P/Homo B" evidence="4">
    <location>
        <begin position="345"/>
        <end position="495"/>
    </location>
</feature>
<dbReference type="Gene3D" id="2.160.20.10">
    <property type="entry name" value="Single-stranded right-handed beta-helix, Pectin lyase-like"/>
    <property type="match status" value="4"/>
</dbReference>
<sequence>MLHFEIPNPQFVIPDSSIAMSHKNPSQSQSSSRAASAPFLVLALLFCPPLHALDVDAGGAARPHGITASGLDTAVSKTGDAFDITGGTLANTNLFHSFGKFNIHSGESAAFLNSHGATIDNILARVTGSDYSWINGELAIDPLDATISAANLWLMNPNGVMFGLDASLDVGGSFHVGTADYLKLADGGRFYAALGGGSVLSVAAPESFGFLDTPDSTSAITVSGSHLTVQPGEALSLTGGAISIEENSRLAAAGGRIGLVGVGAGGEMSLAGGAPDTNGLWAHGDITVTDSIIDVDGGGRISIRGEDVILTDVVLSARSLYSEDGQGIEILAADRLELLRSLLDTRAEWMGDAGSIVISAADILIDEQGATGEVGLFTDSLVSALRVGLDIIHTWDEDLVVDLTSPYGTQVRLFSNVGGSGENFTGTVLHDDAAAPIGEASAPFTGAFRPEEPLSHFQGEPLDGVWELLVRDQTPGDQGRIEGWRLEAGPATFAATDVPVNIWDQELAGSPLSIDGTGRWIGDPSQAGRAGSITLDAPRLTLAGSPNLSATSDDPARTGAIDVGVPEVFLTSFACPDGGCPAGLTAANGVAKFSRAGSLVLDGSLGIADPMEGPEYHIAPAWGRLRGDNLFHSFSRFDLDWYESAVFDGPSHVRQIVSRVTGGESSRIDGQLRTSIPGAGLWLMNPAGVVFGPDATLDIDGSFHVTSADYLGLGEDGGGARFYADPDQPTILSLNTPHAFGFLDEGIGPVHYLGASGEDEESSRLYLQTGTLSLVGGEVLIDRGTVHVADSGRINLAAIASPGEVRLADDDLVLAGTGGRVTIRNDSRVRTGDDNAAVFIRGGDLVLHHQTRVENLIGSGGGGGDGGVIDVAVDTLSATEGSGFSASVWNEGGPGRANGKINIHVDGLAEFSGWIEAFGMASPSGVSSSSGVNVFYLPNASDGSEVLLDVGALRITDGAYILGRTFGTGDASDITVRVDGAMELSSGGRIAAESWGSGAGGRVDVMARSMVIDGRDPPRYDTVDTSRETSGFTGISGEARDAGHAREVMVTVADRLSIRNGGAITTSTYGEGNAGGIRVRADRLLLTSEGTLLSEAKDGAGGNAGSLTVDVAGLAEILHGGTISTTATGTGDAGGIDVHAEALSLDGGAAISSASTFDDPDAGGAGTIRINARDEIRLLNGAAIDTSSRNGGAGEVDDGSIDVYVPNLLYLRESRITTSAEGGQSHGGNIDVDPLFVVLDAGHIEANAWGGDGGNIHITAGNFFSSPDSVIEASSEFGLDGEITLDTPNMNTEIGATALSGAFLSGKAWVNKRCSEQSGRSRFVARGRDGAPGAFDDWLPSPLAPLAAGEAGSEDYRRGDFAAAIRAWEAELVRIGGNTHAGPDPVPAVALHRHLAEAWQALGLHGRAEEALQQALALTEGREDSADRALVLDQLGDLYLATGRWEAASRHMGQGFARAHALGMDTPRGPRTLAAVLNDLGNTLALTGLADKARIAYAKAITLAEGVAGDPDLAIVARLNRLRLDPRPDPGLEPSVSGLADEFNLVFDKIRALPDSYHKARRFLSLADLGLLSLSPEGRGVDKAEGRSHQNAYPETADARQRRLSALAAGEAARIAEELREHGHGLLAHAHGYLGRLHEIAGENRPALEETRRAIFFAQQAEAPENLYRWQWQLGRLLAARGKRREAIAAYREAVWTLTPIRAGLLNGFRDAGGTFRSRIRPVYSELADLLLRHENADTDINTEGRAETLTEARRVLETLKLAEMQDFFQSECISAALAQGKAVEAIDPRSAVLYPILLPDRLVLLLNLADGSTHQVVVNVGKTALEATAHRLRRGLQNRIDDRFLIEARQLYDWLIRPVEKTLQAAGVDTLVWVPDGALRTIPISTVQDGERFLVERYAIATVPGLGLIDPRPLPRENARILLTGLSDGVQGFSPLPSVPKEMGAIREIIGQATVLQDGEYTETNVQTALGDQAFSIVHMATHGIFGDNPDNSFLLTHDGRITMNELDGLFRATRFRERPVDLLTLSACQTALGDEKAALGLAGVAMKAGARSVLATLWYVDDEATGLAITEFYRQLMRPELSKAKALQQAQRSLIAQKRFRHPAYWGPFMLLGNWL</sequence>
<dbReference type="InterPro" id="IPR012334">
    <property type="entry name" value="Pectin_lyas_fold"/>
</dbReference>
<dbReference type="GO" id="GO:0004252">
    <property type="term" value="F:serine-type endopeptidase activity"/>
    <property type="evidence" value="ECO:0007669"/>
    <property type="project" value="InterPro"/>
</dbReference>
<evidence type="ECO:0000313" key="5">
    <source>
        <dbReference type="EMBL" id="VFJ43061.1"/>
    </source>
</evidence>
<gene>
    <name evidence="5" type="ORF">BECKDK2373B_GA0170837_100441</name>
</gene>
<dbReference type="SUPFAM" id="SSF49785">
    <property type="entry name" value="Galactose-binding domain-like"/>
    <property type="match status" value="1"/>
</dbReference>
<dbReference type="InterPro" id="IPR011990">
    <property type="entry name" value="TPR-like_helical_dom_sf"/>
</dbReference>
<organism evidence="5">
    <name type="scientific">Candidatus Kentrum sp. DK</name>
    <dbReference type="NCBI Taxonomy" id="2126562"/>
    <lineage>
        <taxon>Bacteria</taxon>
        <taxon>Pseudomonadati</taxon>
        <taxon>Pseudomonadota</taxon>
        <taxon>Gammaproteobacteria</taxon>
        <taxon>Candidatus Kentrum</taxon>
    </lineage>
</organism>
<dbReference type="Gene3D" id="1.25.40.10">
    <property type="entry name" value="Tetratricopeptide repeat domain"/>
    <property type="match status" value="2"/>
</dbReference>
<dbReference type="Gene3D" id="2.60.120.260">
    <property type="entry name" value="Galactose-binding domain-like"/>
    <property type="match status" value="1"/>
</dbReference>
<dbReference type="InterPro" id="IPR002884">
    <property type="entry name" value="P_dom"/>
</dbReference>
<evidence type="ECO:0000256" key="1">
    <source>
        <dbReference type="ARBA" id="ARBA00022670"/>
    </source>
</evidence>
<dbReference type="SUPFAM" id="SSF48452">
    <property type="entry name" value="TPR-like"/>
    <property type="match status" value="2"/>
</dbReference>
<name>A0A450RV94_9GAMM</name>
<evidence type="ECO:0000256" key="2">
    <source>
        <dbReference type="ARBA" id="ARBA00022801"/>
    </source>
</evidence>
<reference evidence="5" key="1">
    <citation type="submission" date="2019-02" db="EMBL/GenBank/DDBJ databases">
        <authorList>
            <person name="Gruber-Vodicka R. H."/>
            <person name="Seah K. B. B."/>
        </authorList>
    </citation>
    <scope>NUCLEOTIDE SEQUENCE</scope>
    <source>
        <strain evidence="5">BECK_DK47</strain>
    </source>
</reference>
<feature type="region of interest" description="Disordered" evidence="3">
    <location>
        <begin position="1016"/>
        <end position="1037"/>
    </location>
</feature>
<dbReference type="InterPro" id="IPR008979">
    <property type="entry name" value="Galactose-bd-like_sf"/>
</dbReference>
<dbReference type="Pfam" id="PF05860">
    <property type="entry name" value="TPS"/>
    <property type="match status" value="2"/>
</dbReference>
<dbReference type="InterPro" id="IPR019734">
    <property type="entry name" value="TPR_rpt"/>
</dbReference>
<dbReference type="InterPro" id="IPR024983">
    <property type="entry name" value="CHAT_dom"/>
</dbReference>
<accession>A0A450RV94</accession>
<feature type="compositionally biased region" description="Basic and acidic residues" evidence="3">
    <location>
        <begin position="1016"/>
        <end position="1027"/>
    </location>
</feature>
<dbReference type="InterPro" id="IPR011050">
    <property type="entry name" value="Pectin_lyase_fold/virulence"/>
</dbReference>
<dbReference type="EMBL" id="CAADEX010000004">
    <property type="protein sequence ID" value="VFJ43061.1"/>
    <property type="molecule type" value="Genomic_DNA"/>
</dbReference>
<dbReference type="SUPFAM" id="SSF51126">
    <property type="entry name" value="Pectin lyase-like"/>
    <property type="match status" value="2"/>
</dbReference>
<dbReference type="PROSITE" id="PS51829">
    <property type="entry name" value="P_HOMO_B"/>
    <property type="match status" value="1"/>
</dbReference>
<dbReference type="InterPro" id="IPR008638">
    <property type="entry name" value="FhaB/CdiA-like_TPS"/>
</dbReference>
<dbReference type="PANTHER" id="PTHR10098:SF112">
    <property type="entry name" value="SLR0380 PROTEIN"/>
    <property type="match status" value="1"/>
</dbReference>
<dbReference type="NCBIfam" id="TIGR01901">
    <property type="entry name" value="adhes_NPXG"/>
    <property type="match status" value="2"/>
</dbReference>
<dbReference type="SMART" id="SM00912">
    <property type="entry name" value="Haemagg_act"/>
    <property type="match status" value="2"/>
</dbReference>
<keyword evidence="1" id="KW-0645">Protease</keyword>
<dbReference type="SMART" id="SM00028">
    <property type="entry name" value="TPR"/>
    <property type="match status" value="3"/>
</dbReference>
<evidence type="ECO:0000259" key="4">
    <source>
        <dbReference type="PROSITE" id="PS51829"/>
    </source>
</evidence>
<keyword evidence="2" id="KW-0378">Hydrolase</keyword>
<dbReference type="Pfam" id="PF01483">
    <property type="entry name" value="P_proprotein"/>
    <property type="match status" value="1"/>
</dbReference>